<sequence length="546" mass="63883">MDKDLMNFKKWFRQLGLEMDGKINDEVLKKLMPPQRRDMWRHIIKHVRSKEEVDLIKKSLLLHKLQKRQKPLMSKVESYIDLANALKYEELITKYNKIQKEIIDAKINNDKLKMDLNEKIEHKRHVIKNIENKQDTSYLANHKIEYYNEFIKMYNELSNFCDNFSREANNDLTKADYEDSLILCCTEVDDAKQAGVMNDGVNIGKKLCNAIYSTICNKSPAVLLQTVEDNLTFNINRSNETIIETNYNEPVEHDNDNKIVYDEVLKKLFEKQLELESNLSNSLIEKEHVFENLKKATHLAKNEVISQYKLKNISCTEHELEIFKKNVMETFKMWLKNSLECSKVTVFQENVIFEDESLKILDEIVEKTNTLNEEINQKKIIVGEMLKELNNKKSDFGLMEIKTVMNNLAENYLNTNNDSNLINKMVASIKASAVNDVNNMNKLTIRSTPRLNYIHLRTLKDMKQHSEIIDIICEKANNFEQFNIVISTENSFNEIIQKENIHKSEFESIISQMEKNILELKLCIEDSKLVANILLTKKILKSPAIN</sequence>
<evidence type="ECO:0000313" key="3">
    <source>
        <dbReference type="Proteomes" id="UP000007819"/>
    </source>
</evidence>
<keyword evidence="3" id="KW-1185">Reference proteome</keyword>
<reference evidence="3" key="1">
    <citation type="submission" date="2010-06" db="EMBL/GenBank/DDBJ databases">
        <authorList>
            <person name="Jiang H."/>
            <person name="Abraham K."/>
            <person name="Ali S."/>
            <person name="Alsbrooks S.L."/>
            <person name="Anim B.N."/>
            <person name="Anosike U.S."/>
            <person name="Attaway T."/>
            <person name="Bandaranaike D.P."/>
            <person name="Battles P.K."/>
            <person name="Bell S.N."/>
            <person name="Bell A.V."/>
            <person name="Beltran B."/>
            <person name="Bickham C."/>
            <person name="Bustamante Y."/>
            <person name="Caleb T."/>
            <person name="Canada A."/>
            <person name="Cardenas V."/>
            <person name="Carter K."/>
            <person name="Chacko J."/>
            <person name="Chandrabose M.N."/>
            <person name="Chavez D."/>
            <person name="Chavez A."/>
            <person name="Chen L."/>
            <person name="Chu H.-S."/>
            <person name="Claassen K.J."/>
            <person name="Cockrell R."/>
            <person name="Collins M."/>
            <person name="Cooper J.A."/>
            <person name="Cree A."/>
            <person name="Curry S.M."/>
            <person name="Da Y."/>
            <person name="Dao M.D."/>
            <person name="Das B."/>
            <person name="Davila M.-L."/>
            <person name="Davy-Carroll L."/>
            <person name="Denson S."/>
            <person name="Dinh H."/>
            <person name="Ebong V.E."/>
            <person name="Edwards J.R."/>
            <person name="Egan A."/>
            <person name="El-Daye J."/>
            <person name="Escobedo L."/>
            <person name="Fernandez S."/>
            <person name="Fernando P.R."/>
            <person name="Flagg N."/>
            <person name="Forbes L.D."/>
            <person name="Fowler R.G."/>
            <person name="Fu Q."/>
            <person name="Gabisi R.A."/>
            <person name="Ganer J."/>
            <person name="Garbino Pronczuk A."/>
            <person name="Garcia R.M."/>
            <person name="Garner T."/>
            <person name="Garrett T.E."/>
            <person name="Gonzalez D.A."/>
            <person name="Hamid H."/>
            <person name="Hawkins E.S."/>
            <person name="Hirani K."/>
            <person name="Hogues M.E."/>
            <person name="Hollins B."/>
            <person name="Hsiao C.-H."/>
            <person name="Jabil R."/>
            <person name="James M.L."/>
            <person name="Jhangiani S.N."/>
            <person name="Johnson B."/>
            <person name="Johnson Q."/>
            <person name="Joshi V."/>
            <person name="Kalu J.B."/>
            <person name="Kam C."/>
            <person name="Kashfia A."/>
            <person name="Keebler J."/>
            <person name="Kisamo H."/>
            <person name="Kovar C.L."/>
            <person name="Lago L.A."/>
            <person name="Lai C.-Y."/>
            <person name="Laidlaw J."/>
            <person name="Lara F."/>
            <person name="Le T.-K."/>
            <person name="Lee S.L."/>
            <person name="Legall F.H."/>
            <person name="Lemon S.J."/>
            <person name="Lewis L.R."/>
            <person name="Li B."/>
            <person name="Liu Y."/>
            <person name="Liu Y.-S."/>
            <person name="Lopez J."/>
            <person name="Lozado R.J."/>
            <person name="Lu J."/>
            <person name="Madu R.C."/>
            <person name="Maheshwari M."/>
            <person name="Maheshwari R."/>
            <person name="Malloy K."/>
            <person name="Martinez E."/>
            <person name="Mathew T."/>
            <person name="Mercado I.C."/>
            <person name="Mercado C."/>
            <person name="Meyer B."/>
            <person name="Montgomery K."/>
            <person name="Morgan M.B."/>
            <person name="Munidasa M."/>
            <person name="Nazareth L.V."/>
            <person name="Nelson J."/>
            <person name="Ng B.M."/>
            <person name="Nguyen N.B."/>
            <person name="Nguyen P.Q."/>
            <person name="Nguyen T."/>
            <person name="Obregon M."/>
            <person name="Okwuonu G.O."/>
            <person name="Onwere C.G."/>
            <person name="Orozco G."/>
            <person name="Parra A."/>
            <person name="Patel S."/>
            <person name="Patil S."/>
            <person name="Perez A."/>
            <person name="Perez Y."/>
            <person name="Pham C."/>
            <person name="Primus E.L."/>
            <person name="Pu L.-L."/>
            <person name="Puazo M."/>
            <person name="Qin X."/>
            <person name="Quiroz J.B."/>
            <person name="Reese J."/>
            <person name="Richards S."/>
            <person name="Rives C.M."/>
            <person name="Robberts R."/>
            <person name="Ruiz S.J."/>
            <person name="Ruiz M.J."/>
            <person name="Santibanez J."/>
            <person name="Schneider B.W."/>
            <person name="Sisson I."/>
            <person name="Smith M."/>
            <person name="Sodergren E."/>
            <person name="Song X.-Z."/>
            <person name="Song B.B."/>
            <person name="Summersgill H."/>
            <person name="Thelus R."/>
            <person name="Thornton R.D."/>
            <person name="Trejos Z.Y."/>
            <person name="Usmani K."/>
            <person name="Vattathil S."/>
            <person name="Villasana D."/>
            <person name="Walker D.L."/>
            <person name="Wang S."/>
            <person name="Wang K."/>
            <person name="White C.S."/>
            <person name="Williams A.C."/>
            <person name="Williamson J."/>
            <person name="Wilson K."/>
            <person name="Woghiren I.O."/>
            <person name="Woodworth J.R."/>
            <person name="Worley K.C."/>
            <person name="Wright R.A."/>
            <person name="Wu W."/>
            <person name="Young L."/>
            <person name="Zhang L."/>
            <person name="Zhang J."/>
            <person name="Zhu Y."/>
            <person name="Muzny D.M."/>
            <person name="Weinstock G."/>
            <person name="Gibbs R.A."/>
        </authorList>
    </citation>
    <scope>NUCLEOTIDE SEQUENCE [LARGE SCALE GENOMIC DNA]</scope>
    <source>
        <strain evidence="3">LSR1</strain>
    </source>
</reference>
<proteinExistence type="predicted"/>
<dbReference type="GeneID" id="100163243"/>
<dbReference type="Proteomes" id="UP000007819">
    <property type="component" value="Chromosome X"/>
</dbReference>
<dbReference type="RefSeq" id="XP_001943464.2">
    <property type="nucleotide sequence ID" value="XM_001943429.4"/>
</dbReference>
<dbReference type="AlphaFoldDB" id="A0A8R1W0G6"/>
<dbReference type="EnsemblMetazoa" id="XM_001943429.5">
    <property type="protein sequence ID" value="XP_001943464.2"/>
    <property type="gene ID" value="LOC100163243"/>
</dbReference>
<evidence type="ECO:0000256" key="1">
    <source>
        <dbReference type="SAM" id="Coils"/>
    </source>
</evidence>
<keyword evidence="1" id="KW-0175">Coiled coil</keyword>
<dbReference type="OrthoDB" id="8047450at2759"/>
<evidence type="ECO:0000313" key="2">
    <source>
        <dbReference type="EnsemblMetazoa" id="XP_001943464.2"/>
    </source>
</evidence>
<feature type="coiled-coil region" evidence="1">
    <location>
        <begin position="88"/>
        <end position="133"/>
    </location>
</feature>
<reference evidence="2" key="2">
    <citation type="submission" date="2022-06" db="UniProtKB">
        <authorList>
            <consortium name="EnsemblMetazoa"/>
        </authorList>
    </citation>
    <scope>IDENTIFICATION</scope>
</reference>
<dbReference type="KEGG" id="api:100163243"/>
<protein>
    <submittedName>
        <fullName evidence="2">Uncharacterized protein</fullName>
    </submittedName>
</protein>
<name>A0A8R1W0G6_ACYPI</name>
<accession>A0A8R1W0G6</accession>
<organism evidence="2 3">
    <name type="scientific">Acyrthosiphon pisum</name>
    <name type="common">Pea aphid</name>
    <dbReference type="NCBI Taxonomy" id="7029"/>
    <lineage>
        <taxon>Eukaryota</taxon>
        <taxon>Metazoa</taxon>
        <taxon>Ecdysozoa</taxon>
        <taxon>Arthropoda</taxon>
        <taxon>Hexapoda</taxon>
        <taxon>Insecta</taxon>
        <taxon>Pterygota</taxon>
        <taxon>Neoptera</taxon>
        <taxon>Paraneoptera</taxon>
        <taxon>Hemiptera</taxon>
        <taxon>Sternorrhyncha</taxon>
        <taxon>Aphidomorpha</taxon>
        <taxon>Aphidoidea</taxon>
        <taxon>Aphididae</taxon>
        <taxon>Macrosiphini</taxon>
        <taxon>Acyrthosiphon</taxon>
    </lineage>
</organism>